<dbReference type="InterPro" id="IPR025700">
    <property type="entry name" value="Lys/Orn_oxygenase"/>
</dbReference>
<evidence type="ECO:0000256" key="1">
    <source>
        <dbReference type="ARBA" id="ARBA00001974"/>
    </source>
</evidence>
<accession>A0A094XDR8</accession>
<keyword evidence="2" id="KW-0285">Flavoprotein</keyword>
<dbReference type="Proteomes" id="UP000297014">
    <property type="component" value="Unassembled WGS sequence"/>
</dbReference>
<dbReference type="GO" id="GO:0016491">
    <property type="term" value="F:oxidoreductase activity"/>
    <property type="evidence" value="ECO:0007669"/>
    <property type="project" value="UniProtKB-KW"/>
</dbReference>
<keyword evidence="5" id="KW-0560">Oxidoreductase</keyword>
<dbReference type="OrthoDB" id="7527071at2"/>
<sequence>MNEQKIYDMIGVGIGPFNLSIPAILSKVELTFSYLFSHNARICLKKRQKGIAFISNPDSKSLEGGI</sequence>
<dbReference type="Pfam" id="PF13434">
    <property type="entry name" value="Lys_Orn_oxgnase"/>
    <property type="match status" value="1"/>
</dbReference>
<evidence type="ECO:0000256" key="3">
    <source>
        <dbReference type="ARBA" id="ARBA00022827"/>
    </source>
</evidence>
<name>A0A094XDR8_ALKAL</name>
<evidence type="ECO:0000256" key="2">
    <source>
        <dbReference type="ARBA" id="ARBA00022630"/>
    </source>
</evidence>
<keyword evidence="8" id="KW-1185">Reference proteome</keyword>
<dbReference type="EMBL" id="ALPT02000042">
    <property type="protein sequence ID" value="KGA96925.1"/>
    <property type="molecule type" value="Genomic_DNA"/>
</dbReference>
<organism evidence="6 8">
    <name type="scientific">Alkalihalobacillus alcalophilus ATCC 27647 = CGMCC 1.3604</name>
    <dbReference type="NCBI Taxonomy" id="1218173"/>
    <lineage>
        <taxon>Bacteria</taxon>
        <taxon>Bacillati</taxon>
        <taxon>Bacillota</taxon>
        <taxon>Bacilli</taxon>
        <taxon>Bacillales</taxon>
        <taxon>Bacillaceae</taxon>
        <taxon>Alkalihalobacillus</taxon>
    </lineage>
</organism>
<proteinExistence type="predicted"/>
<dbReference type="RefSeq" id="WP_003323089.1">
    <property type="nucleotide sequence ID" value="NZ_ALPT02000042.1"/>
</dbReference>
<keyword evidence="4" id="KW-0521">NADP</keyword>
<keyword evidence="3" id="KW-0274">FAD</keyword>
<protein>
    <submittedName>
        <fullName evidence="6">Uncharacterized protein</fullName>
    </submittedName>
</protein>
<reference evidence="7 9" key="2">
    <citation type="submission" date="2014-01" db="EMBL/GenBank/DDBJ databases">
        <title>Draft genome sequencing of Bacillus alcalophilus CGMCC 1.3604.</title>
        <authorList>
            <person name="Yang J."/>
            <person name="Diao L."/>
            <person name="Yang S."/>
        </authorList>
    </citation>
    <scope>NUCLEOTIDE SEQUENCE [LARGE SCALE GENOMIC DNA]</scope>
    <source>
        <strain evidence="7 9">CGMCC 1.3604</strain>
    </source>
</reference>
<gene>
    <name evidence="7" type="ORF">AJ85_21325</name>
    <name evidence="6" type="ORF">BALCAV_0213295</name>
</gene>
<dbReference type="Proteomes" id="UP000002754">
    <property type="component" value="Unassembled WGS sequence"/>
</dbReference>
<evidence type="ECO:0000256" key="4">
    <source>
        <dbReference type="ARBA" id="ARBA00022857"/>
    </source>
</evidence>
<evidence type="ECO:0000313" key="6">
    <source>
        <dbReference type="EMBL" id="KGA96925.1"/>
    </source>
</evidence>
<dbReference type="AlphaFoldDB" id="A0A094XDR8"/>
<comment type="cofactor">
    <cofactor evidence="1">
        <name>FAD</name>
        <dbReference type="ChEBI" id="CHEBI:57692"/>
    </cofactor>
</comment>
<evidence type="ECO:0000313" key="8">
    <source>
        <dbReference type="Proteomes" id="UP000002754"/>
    </source>
</evidence>
<dbReference type="EMBL" id="JALP01000304">
    <property type="protein sequence ID" value="THG88823.1"/>
    <property type="molecule type" value="Genomic_DNA"/>
</dbReference>
<comment type="caution">
    <text evidence="6">The sequence shown here is derived from an EMBL/GenBank/DDBJ whole genome shotgun (WGS) entry which is preliminary data.</text>
</comment>
<evidence type="ECO:0000313" key="9">
    <source>
        <dbReference type="Proteomes" id="UP000297014"/>
    </source>
</evidence>
<reference evidence="6 8" key="1">
    <citation type="journal article" date="2014" name="Genome Announc.">
        <title>Draft Genome Sequence of Bacillus alcalophilus AV1934, a Classic Alkaliphile Isolated from Human Feces in 1934.</title>
        <authorList>
            <person name="Attie O."/>
            <person name="Jayaprakash A."/>
            <person name="Shah H."/>
            <person name="Paulsen I.T."/>
            <person name="Morino M."/>
            <person name="Takahashi Y."/>
            <person name="Narumi I."/>
            <person name="Sachidanandam R."/>
            <person name="Satoh K."/>
            <person name="Ito M."/>
            <person name="Krulwich T.A."/>
        </authorList>
    </citation>
    <scope>NUCLEOTIDE SEQUENCE [LARGE SCALE GENOMIC DNA]</scope>
    <source>
        <strain evidence="6 8">AV1934</strain>
    </source>
</reference>
<evidence type="ECO:0000256" key="5">
    <source>
        <dbReference type="ARBA" id="ARBA00023002"/>
    </source>
</evidence>
<evidence type="ECO:0000313" key="7">
    <source>
        <dbReference type="EMBL" id="THG88823.1"/>
    </source>
</evidence>